<dbReference type="AlphaFoldDB" id="A0AAN7TQ13"/>
<proteinExistence type="predicted"/>
<dbReference type="InterPro" id="IPR020843">
    <property type="entry name" value="ER"/>
</dbReference>
<dbReference type="CDD" id="cd08267">
    <property type="entry name" value="MDR1"/>
    <property type="match status" value="1"/>
</dbReference>
<dbReference type="Proteomes" id="UP001310890">
    <property type="component" value="Unassembled WGS sequence"/>
</dbReference>
<dbReference type="PANTHER" id="PTHR44013:SF1">
    <property type="entry name" value="ZINC-TYPE ALCOHOL DEHYDROGENASE-LIKE PROTEIN C16A3.02C"/>
    <property type="match status" value="1"/>
</dbReference>
<dbReference type="Gene3D" id="3.90.180.10">
    <property type="entry name" value="Medium-chain alcohol dehydrogenases, catalytic domain"/>
    <property type="match status" value="1"/>
</dbReference>
<gene>
    <name evidence="2" type="ORF">LTR62_002934</name>
</gene>
<comment type="caution">
    <text evidence="2">The sequence shown here is derived from an EMBL/GenBank/DDBJ whole genome shotgun (WGS) entry which is preliminary data.</text>
</comment>
<dbReference type="SMART" id="SM00829">
    <property type="entry name" value="PKS_ER"/>
    <property type="match status" value="1"/>
</dbReference>
<dbReference type="PANTHER" id="PTHR44013">
    <property type="entry name" value="ZINC-TYPE ALCOHOL DEHYDROGENASE-LIKE PROTEIN C16A3.02C"/>
    <property type="match status" value="1"/>
</dbReference>
<reference evidence="2" key="1">
    <citation type="submission" date="2023-08" db="EMBL/GenBank/DDBJ databases">
        <title>Black Yeasts Isolated from many extreme environments.</title>
        <authorList>
            <person name="Coleine C."/>
            <person name="Stajich J.E."/>
            <person name="Selbmann L."/>
        </authorList>
    </citation>
    <scope>NUCLEOTIDE SEQUENCE</scope>
    <source>
        <strain evidence="2">CCFEE 5401</strain>
    </source>
</reference>
<evidence type="ECO:0000313" key="2">
    <source>
        <dbReference type="EMBL" id="KAK5118420.1"/>
    </source>
</evidence>
<dbReference type="InterPro" id="IPR011032">
    <property type="entry name" value="GroES-like_sf"/>
</dbReference>
<dbReference type="Gene3D" id="3.40.50.720">
    <property type="entry name" value="NAD(P)-binding Rossmann-like Domain"/>
    <property type="match status" value="1"/>
</dbReference>
<dbReference type="InterPro" id="IPR052733">
    <property type="entry name" value="Chloroplast_QOR"/>
</dbReference>
<dbReference type="InterPro" id="IPR036291">
    <property type="entry name" value="NAD(P)-bd_dom_sf"/>
</dbReference>
<accession>A0AAN7TQ13</accession>
<dbReference type="Pfam" id="PF13602">
    <property type="entry name" value="ADH_zinc_N_2"/>
    <property type="match status" value="1"/>
</dbReference>
<dbReference type="EMBL" id="JAVRRL010000002">
    <property type="protein sequence ID" value="KAK5118420.1"/>
    <property type="molecule type" value="Genomic_DNA"/>
</dbReference>
<dbReference type="InterPro" id="IPR013154">
    <property type="entry name" value="ADH-like_N"/>
</dbReference>
<dbReference type="SUPFAM" id="SSF50129">
    <property type="entry name" value="GroES-like"/>
    <property type="match status" value="1"/>
</dbReference>
<feature type="domain" description="Enoyl reductase (ER)" evidence="1">
    <location>
        <begin position="18"/>
        <end position="332"/>
    </location>
</feature>
<evidence type="ECO:0000259" key="1">
    <source>
        <dbReference type="SMART" id="SM00829"/>
    </source>
</evidence>
<dbReference type="Pfam" id="PF08240">
    <property type="entry name" value="ADH_N"/>
    <property type="match status" value="1"/>
</dbReference>
<name>A0AAN7TQ13_9PEZI</name>
<organism evidence="2 3">
    <name type="scientific">Meristemomyces frigidus</name>
    <dbReference type="NCBI Taxonomy" id="1508187"/>
    <lineage>
        <taxon>Eukaryota</taxon>
        <taxon>Fungi</taxon>
        <taxon>Dikarya</taxon>
        <taxon>Ascomycota</taxon>
        <taxon>Pezizomycotina</taxon>
        <taxon>Dothideomycetes</taxon>
        <taxon>Dothideomycetidae</taxon>
        <taxon>Mycosphaerellales</taxon>
        <taxon>Teratosphaeriaceae</taxon>
        <taxon>Meristemomyces</taxon>
    </lineage>
</organism>
<dbReference type="SUPFAM" id="SSF51735">
    <property type="entry name" value="NAD(P)-binding Rossmann-fold domains"/>
    <property type="match status" value="1"/>
</dbReference>
<dbReference type="GO" id="GO:0016491">
    <property type="term" value="F:oxidoreductase activity"/>
    <property type="evidence" value="ECO:0007669"/>
    <property type="project" value="InterPro"/>
</dbReference>
<protein>
    <recommendedName>
        <fullName evidence="1">Enoyl reductase (ER) domain-containing protein</fullName>
    </recommendedName>
</protein>
<sequence>MSLPSSMRAWQFNAIQDGLENSMKLKTVPLPERKPDQHLIKVLYAATNPFDYKPIEAPLLNRLLVPKPASPGSDIAGRIVIPAAGSSLKAGQLVFGASQTTTLFAGGGFREYTCAPSANITLAPEGLSAKNAATIPVAGLSAYQTVVPHVKAGDRVFINGGSGGVGIFAVQIAKICGCHVTTTCSTANVELCQSLGVDEVIDYKKQEVVEALKASGKQYDHAIDNVCADWNLYWRADEYLKPFAKYVLVAGSASPSFMLKSAKAGLPTFFGGGKRELHGFFAQPNSKELRQIADWIVEGKMRTLIDSEFGFEQLPDAVRRQKTGRARGKIVVDVGGEGKV</sequence>
<evidence type="ECO:0000313" key="3">
    <source>
        <dbReference type="Proteomes" id="UP001310890"/>
    </source>
</evidence>